<organism evidence="2 3">
    <name type="scientific">Flavobacterium luminosum</name>
    <dbReference type="NCBI Taxonomy" id="2949086"/>
    <lineage>
        <taxon>Bacteria</taxon>
        <taxon>Pseudomonadati</taxon>
        <taxon>Bacteroidota</taxon>
        <taxon>Flavobacteriia</taxon>
        <taxon>Flavobacteriales</taxon>
        <taxon>Flavobacteriaceae</taxon>
        <taxon>Flavobacterium</taxon>
    </lineage>
</organism>
<feature type="transmembrane region" description="Helical" evidence="1">
    <location>
        <begin position="89"/>
        <end position="110"/>
    </location>
</feature>
<keyword evidence="1" id="KW-0812">Transmembrane</keyword>
<proteinExistence type="predicted"/>
<evidence type="ECO:0000313" key="2">
    <source>
        <dbReference type="EMBL" id="MCL9808895.1"/>
    </source>
</evidence>
<feature type="transmembrane region" description="Helical" evidence="1">
    <location>
        <begin position="122"/>
        <end position="146"/>
    </location>
</feature>
<sequence>MDSLTQIVLGIVVAEVSAGKALRQRVFLYGAVLGTLPDLDVLIGKFFDPVDGVLLHRGISHSLLLFLLLSPILGWCISRIEKGVIGFRAASLVVFWCLFTHVLLDLFTSWGTQLFWPFPDRLALKTIFVIDPLYTLPLLIGLVMIWRTPNAILRAQYARRSLYFSSLYLLLSCGIKLYAVAQFEKALTAQKVLYEKLIVKPTAFNLILWNANVATEKGYLLGDYSLFDTQPIRFTTYPKNETLAKRLQHNPDFKKLQIISEGWYLLSQKSGKLYCNDLRFGLLNDDSKNPQFAFSYQFVTTPQGLKAIEVPKAKRDGKALLQKIFTRLQGN</sequence>
<accession>A0ABT0TN33</accession>
<dbReference type="InterPro" id="IPR007404">
    <property type="entry name" value="YdjM-like"/>
</dbReference>
<dbReference type="PANTHER" id="PTHR40031">
    <property type="entry name" value="HYPOTHETICAL MEMBRANE SPANNING PROTEIN"/>
    <property type="match status" value="1"/>
</dbReference>
<gene>
    <name evidence="2" type="ORF">NAT50_05930</name>
</gene>
<evidence type="ECO:0000313" key="3">
    <source>
        <dbReference type="Proteomes" id="UP001317191"/>
    </source>
</evidence>
<evidence type="ECO:0000256" key="1">
    <source>
        <dbReference type="SAM" id="Phobius"/>
    </source>
</evidence>
<keyword evidence="1" id="KW-1133">Transmembrane helix</keyword>
<dbReference type="InterPro" id="IPR053170">
    <property type="entry name" value="Transcription_regulator"/>
</dbReference>
<feature type="transmembrane region" description="Helical" evidence="1">
    <location>
        <begin position="59"/>
        <end position="77"/>
    </location>
</feature>
<reference evidence="2 3" key="1">
    <citation type="submission" date="2022-05" db="EMBL/GenBank/DDBJ databases">
        <title>Flavobacterium sp., isolated from activated sludge.</title>
        <authorList>
            <person name="Ran Q."/>
        </authorList>
    </citation>
    <scope>NUCLEOTIDE SEQUENCE [LARGE SCALE GENOMIC DNA]</scope>
    <source>
        <strain evidence="2 3">HXWNR70</strain>
    </source>
</reference>
<dbReference type="Proteomes" id="UP001317191">
    <property type="component" value="Unassembled WGS sequence"/>
</dbReference>
<dbReference type="PANTHER" id="PTHR40031:SF1">
    <property type="entry name" value="MEMBRANE-BOUND METAL-DEPENDENT HYDROLASE"/>
    <property type="match status" value="1"/>
</dbReference>
<name>A0ABT0TN33_9FLAO</name>
<feature type="transmembrane region" description="Helical" evidence="1">
    <location>
        <begin position="26"/>
        <end position="47"/>
    </location>
</feature>
<dbReference type="GO" id="GO:0016787">
    <property type="term" value="F:hydrolase activity"/>
    <property type="evidence" value="ECO:0007669"/>
    <property type="project" value="UniProtKB-KW"/>
</dbReference>
<dbReference type="EMBL" id="JAMLJM010000003">
    <property type="protein sequence ID" value="MCL9808895.1"/>
    <property type="molecule type" value="Genomic_DNA"/>
</dbReference>
<keyword evidence="1" id="KW-0472">Membrane</keyword>
<feature type="transmembrane region" description="Helical" evidence="1">
    <location>
        <begin position="162"/>
        <end position="181"/>
    </location>
</feature>
<protein>
    <submittedName>
        <fullName evidence="2">Metal-dependent hydrolase</fullName>
    </submittedName>
</protein>
<dbReference type="RefSeq" id="WP_250592295.1">
    <property type="nucleotide sequence ID" value="NZ_JAMLJM010000003.1"/>
</dbReference>
<keyword evidence="2" id="KW-0378">Hydrolase</keyword>
<dbReference type="Pfam" id="PF04307">
    <property type="entry name" value="YdjM"/>
    <property type="match status" value="1"/>
</dbReference>
<keyword evidence="3" id="KW-1185">Reference proteome</keyword>
<comment type="caution">
    <text evidence="2">The sequence shown here is derived from an EMBL/GenBank/DDBJ whole genome shotgun (WGS) entry which is preliminary data.</text>
</comment>